<name>A0A173WL09_9ACTN</name>
<accession>A0A173WL09</accession>
<organism evidence="3 4">
    <name type="scientific">Collinsella aerofaciens</name>
    <dbReference type="NCBI Taxonomy" id="74426"/>
    <lineage>
        <taxon>Bacteria</taxon>
        <taxon>Bacillati</taxon>
        <taxon>Actinomycetota</taxon>
        <taxon>Coriobacteriia</taxon>
        <taxon>Coriobacteriales</taxon>
        <taxon>Coriobacteriaceae</taxon>
        <taxon>Collinsella</taxon>
    </lineage>
</organism>
<protein>
    <submittedName>
        <fullName evidence="3">Uncharacterized protein conserved in bacteria</fullName>
    </submittedName>
</protein>
<feature type="domain" description="YheO-like" evidence="1">
    <location>
        <begin position="7"/>
        <end position="116"/>
    </location>
</feature>
<dbReference type="PANTHER" id="PTHR35568:SF1">
    <property type="entry name" value="TRANSCRIPTIONAL REGULATOR DAUR"/>
    <property type="match status" value="1"/>
</dbReference>
<evidence type="ECO:0000259" key="1">
    <source>
        <dbReference type="Pfam" id="PF08348"/>
    </source>
</evidence>
<dbReference type="EMBL" id="CYYP01000001">
    <property type="protein sequence ID" value="CUN39065.1"/>
    <property type="molecule type" value="Genomic_DNA"/>
</dbReference>
<sequence>MNETVRRFLPMVDFLEQILGKNSEIVLHDFSDPDHAIVDIRNGIVSGRKVGGPATDLALKIMHDAKYRDLPFITGYEGRGAGGKTLESATYFIRENDEIVGMLCVNTDLSTVRSINAMAQQLMACFDAAPTRTEPAPIEVESLSESTQELIDRSIAELLSARGLDVASLGQSDRVDVIRHLNGNGVFMLKGAVACAASALGISEPSVYRYLQKVRKEG</sequence>
<gene>
    <name evidence="3" type="ORF">ERS852381_00132</name>
</gene>
<dbReference type="Pfam" id="PF13309">
    <property type="entry name" value="HTH_22"/>
    <property type="match status" value="1"/>
</dbReference>
<dbReference type="InterPro" id="IPR039445">
    <property type="entry name" value="DauR-like_HTH"/>
</dbReference>
<dbReference type="Proteomes" id="UP000095468">
    <property type="component" value="Unassembled WGS sequence"/>
</dbReference>
<reference evidence="3 4" key="1">
    <citation type="submission" date="2015-09" db="EMBL/GenBank/DDBJ databases">
        <authorList>
            <consortium name="Pathogen Informatics"/>
        </authorList>
    </citation>
    <scope>NUCLEOTIDE SEQUENCE [LARGE SCALE GENOMIC DNA]</scope>
    <source>
        <strain evidence="3 4">2789STDY5608823</strain>
    </source>
</reference>
<dbReference type="Pfam" id="PF08348">
    <property type="entry name" value="PAS_6"/>
    <property type="match status" value="1"/>
</dbReference>
<feature type="domain" description="Transcriptional regulator DauR-like HTH" evidence="2">
    <location>
        <begin position="151"/>
        <end position="211"/>
    </location>
</feature>
<evidence type="ECO:0000313" key="4">
    <source>
        <dbReference type="Proteomes" id="UP000095468"/>
    </source>
</evidence>
<dbReference type="RefSeq" id="WP_253276019.1">
    <property type="nucleotide sequence ID" value="NZ_CYYP01000001.1"/>
</dbReference>
<evidence type="ECO:0000259" key="2">
    <source>
        <dbReference type="Pfam" id="PF13309"/>
    </source>
</evidence>
<dbReference type="InterPro" id="IPR039446">
    <property type="entry name" value="DauR-like"/>
</dbReference>
<proteinExistence type="predicted"/>
<dbReference type="AlphaFoldDB" id="A0A173WL09"/>
<dbReference type="PANTHER" id="PTHR35568">
    <property type="entry name" value="TRANSCRIPTIONAL REGULATOR DAUR"/>
    <property type="match status" value="1"/>
</dbReference>
<dbReference type="InterPro" id="IPR013559">
    <property type="entry name" value="YheO"/>
</dbReference>
<evidence type="ECO:0000313" key="3">
    <source>
        <dbReference type="EMBL" id="CUN39065.1"/>
    </source>
</evidence>